<dbReference type="InterPro" id="IPR011548">
    <property type="entry name" value="HIBADH"/>
</dbReference>
<dbReference type="InterPro" id="IPR008927">
    <property type="entry name" value="6-PGluconate_DH-like_C_sf"/>
</dbReference>
<keyword evidence="5 8" id="KW-0560">Oxidoreductase</keyword>
<evidence type="ECO:0000256" key="6">
    <source>
        <dbReference type="ARBA" id="ARBA00023027"/>
    </source>
</evidence>
<dbReference type="Proteomes" id="UP001648503">
    <property type="component" value="Unassembled WGS sequence"/>
</dbReference>
<dbReference type="Gene3D" id="3.40.50.720">
    <property type="entry name" value="NAD(P)-binding Rossmann-like Domain"/>
    <property type="match status" value="1"/>
</dbReference>
<protein>
    <recommendedName>
        <fullName evidence="3 8">3-hydroxyisobutyrate dehydrogenase</fullName>
        <shortName evidence="8">HIBADH</shortName>
        <ecNumber evidence="3 8">1.1.1.31</ecNumber>
    </recommendedName>
</protein>
<dbReference type="PROSITE" id="PS00895">
    <property type="entry name" value="3_HYDROXYISOBUT_DH"/>
    <property type="match status" value="1"/>
</dbReference>
<comment type="catalytic activity">
    <reaction evidence="7 8">
        <text>3-hydroxy-2-methylpropanoate + NAD(+) = 2-methyl-3-oxopropanoate + NADH + H(+)</text>
        <dbReference type="Rhea" id="RHEA:17681"/>
        <dbReference type="ChEBI" id="CHEBI:11805"/>
        <dbReference type="ChEBI" id="CHEBI:15378"/>
        <dbReference type="ChEBI" id="CHEBI:57540"/>
        <dbReference type="ChEBI" id="CHEBI:57700"/>
        <dbReference type="ChEBI" id="CHEBI:57945"/>
        <dbReference type="EC" id="1.1.1.31"/>
    </reaction>
</comment>
<evidence type="ECO:0000313" key="12">
    <source>
        <dbReference type="Proteomes" id="UP001648503"/>
    </source>
</evidence>
<keyword evidence="6 8" id="KW-0520">NAD</keyword>
<evidence type="ECO:0000256" key="2">
    <source>
        <dbReference type="ARBA" id="ARBA00006013"/>
    </source>
</evidence>
<organism evidence="11 12">
    <name type="scientific">Batrachochytrium salamandrivorans</name>
    <dbReference type="NCBI Taxonomy" id="1357716"/>
    <lineage>
        <taxon>Eukaryota</taxon>
        <taxon>Fungi</taxon>
        <taxon>Fungi incertae sedis</taxon>
        <taxon>Chytridiomycota</taxon>
        <taxon>Chytridiomycota incertae sedis</taxon>
        <taxon>Chytridiomycetes</taxon>
        <taxon>Rhizophydiales</taxon>
        <taxon>Rhizophydiales incertae sedis</taxon>
        <taxon>Batrachochytrium</taxon>
    </lineage>
</organism>
<evidence type="ECO:0000259" key="9">
    <source>
        <dbReference type="Pfam" id="PF03446"/>
    </source>
</evidence>
<dbReference type="SUPFAM" id="SSF51735">
    <property type="entry name" value="NAD(P)-binding Rossmann-fold domains"/>
    <property type="match status" value="1"/>
</dbReference>
<dbReference type="PANTHER" id="PTHR22981">
    <property type="entry name" value="3-HYDROXYISOBUTYRATE DEHYDROGENASE-RELATED"/>
    <property type="match status" value="1"/>
</dbReference>
<proteinExistence type="inferred from homology"/>
<dbReference type="InterPro" id="IPR002204">
    <property type="entry name" value="3-OH-isobutyrate_DH-rel_CS"/>
</dbReference>
<evidence type="ECO:0000256" key="1">
    <source>
        <dbReference type="ARBA" id="ARBA00005109"/>
    </source>
</evidence>
<evidence type="ECO:0000256" key="7">
    <source>
        <dbReference type="ARBA" id="ARBA00049197"/>
    </source>
</evidence>
<dbReference type="InterPro" id="IPR013328">
    <property type="entry name" value="6PGD_dom2"/>
</dbReference>
<evidence type="ECO:0000313" key="11">
    <source>
        <dbReference type="EMBL" id="KAH6586445.1"/>
    </source>
</evidence>
<comment type="similarity">
    <text evidence="2">Belongs to the HIBADH-related family. 3-hydroxyisobutyrate dehydrogenase subfamily.</text>
</comment>
<comment type="caution">
    <text evidence="11">The sequence shown here is derived from an EMBL/GenBank/DDBJ whole genome shotgun (WGS) entry which is preliminary data.</text>
</comment>
<keyword evidence="12" id="KW-1185">Reference proteome</keyword>
<dbReference type="EMBL" id="JAFCIX010000573">
    <property type="protein sequence ID" value="KAH6586445.1"/>
    <property type="molecule type" value="Genomic_DNA"/>
</dbReference>
<reference evidence="11 12" key="1">
    <citation type="submission" date="2021-02" db="EMBL/GenBank/DDBJ databases">
        <title>Variation within the Batrachochytrium salamandrivorans European outbreak.</title>
        <authorList>
            <person name="Kelly M."/>
            <person name="Pasmans F."/>
            <person name="Shea T.P."/>
            <person name="Munoz J.F."/>
            <person name="Carranza S."/>
            <person name="Cuomo C.A."/>
            <person name="Martel A."/>
        </authorList>
    </citation>
    <scope>NUCLEOTIDE SEQUENCE [LARGE SCALE GENOMIC DNA]</scope>
    <source>
        <strain evidence="11 12">AMFP18/2</strain>
    </source>
</reference>
<evidence type="ECO:0000256" key="3">
    <source>
        <dbReference type="ARBA" id="ARBA00012991"/>
    </source>
</evidence>
<dbReference type="NCBIfam" id="TIGR01692">
    <property type="entry name" value="HIBADH"/>
    <property type="match status" value="1"/>
</dbReference>
<evidence type="ECO:0000256" key="8">
    <source>
        <dbReference type="RuleBase" id="RU910714"/>
    </source>
</evidence>
<dbReference type="Gene3D" id="1.10.1040.10">
    <property type="entry name" value="N-(1-d-carboxylethyl)-l-norvaline Dehydrogenase, domain 2"/>
    <property type="match status" value="1"/>
</dbReference>
<sequence>MRFTSLAAARLPSMARSFSSSPAAAKAKSIGFIGLGMMGFPMASNLLTKLNPESFTILDAMPATMTRFKAEHPLGSKVHIASTPQEVAEKSSVVITMLPTAAHVRNVFLGDNGLIKGVQKGALLMDSSTIDPKTVKDLAKALLEKNAIAMDTPVSGGTPGATNGTLTFMVGASTPEIFTQAKPILEGMGKNIVNCNGNGNGQIAKICNNMMLGISMIGVAETMNLGIRLGMDPKLLANILNTSTGRCWATDTYNPVPGVVPGVPSGNDYEGGFSLALITKDLGLASAVATESKTTIVMGGIAQQIYNQVLSTPGFEKKDFSQGCPLSGLLFNLFINDILDGVAPINAICSGTDNDVFTLNVQGQLVRSQHWFWSRRTKQLYRNRYWLTPQDRPKTVKQRHSFALMETLRTCGDSASLQKYVTRQFLDTFGFFKDPSFDQSRAHGTRYLMLARMDALWTARKAIQIGILVDTHPFSADHCILCDQQLLSTSIAHLVVECEQVTGHRIQSGLVPAIQKSRLRLLGRALDPGVENVYTWLRGGVLNGEADLDQRWLDGTVEHESMGTRHDNRVMAARLADSLQVAYRQYQSTLWKIPPGSTCGSWLN</sequence>
<comment type="pathway">
    <text evidence="1 8">Amino-acid degradation; L-valine degradation.</text>
</comment>
<dbReference type="PANTHER" id="PTHR22981:SF7">
    <property type="entry name" value="3-HYDROXYISOBUTYRATE DEHYDROGENASE, MITOCHONDRIAL"/>
    <property type="match status" value="1"/>
</dbReference>
<dbReference type="InterPro" id="IPR029154">
    <property type="entry name" value="HIBADH-like_NADP-bd"/>
</dbReference>
<keyword evidence="4 8" id="KW-0101">Branched-chain amino acid catabolism</keyword>
<accession>A0ABQ8EWK5</accession>
<dbReference type="InterPro" id="IPR036291">
    <property type="entry name" value="NAD(P)-bd_dom_sf"/>
</dbReference>
<gene>
    <name evidence="11" type="ORF">BASA50_000400</name>
</gene>
<evidence type="ECO:0000256" key="4">
    <source>
        <dbReference type="ARBA" id="ARBA00022456"/>
    </source>
</evidence>
<feature type="domain" description="3-hydroxyisobutyrate dehydrogenase-like NAD-binding" evidence="10">
    <location>
        <begin position="199"/>
        <end position="321"/>
    </location>
</feature>
<evidence type="ECO:0000259" key="10">
    <source>
        <dbReference type="Pfam" id="PF14833"/>
    </source>
</evidence>
<dbReference type="Pfam" id="PF14833">
    <property type="entry name" value="NAD_binding_11"/>
    <property type="match status" value="1"/>
</dbReference>
<dbReference type="SUPFAM" id="SSF48179">
    <property type="entry name" value="6-phosphogluconate dehydrogenase C-terminal domain-like"/>
    <property type="match status" value="1"/>
</dbReference>
<dbReference type="EC" id="1.1.1.31" evidence="3 8"/>
<dbReference type="Pfam" id="PF03446">
    <property type="entry name" value="NAD_binding_2"/>
    <property type="match status" value="1"/>
</dbReference>
<feature type="domain" description="6-phosphogluconate dehydrogenase NADP-binding" evidence="9">
    <location>
        <begin position="29"/>
        <end position="195"/>
    </location>
</feature>
<dbReference type="InterPro" id="IPR006115">
    <property type="entry name" value="6PGDH_NADP-bd"/>
</dbReference>
<name>A0ABQ8EWK5_9FUNG</name>
<evidence type="ECO:0000256" key="5">
    <source>
        <dbReference type="ARBA" id="ARBA00023002"/>
    </source>
</evidence>